<feature type="compositionally biased region" description="Pro residues" evidence="1">
    <location>
        <begin position="446"/>
        <end position="458"/>
    </location>
</feature>
<feature type="domain" description="Uncharacterised" evidence="2">
    <location>
        <begin position="47"/>
        <end position="360"/>
    </location>
</feature>
<feature type="region of interest" description="Disordered" evidence="1">
    <location>
        <begin position="563"/>
        <end position="592"/>
    </location>
</feature>
<dbReference type="Pfam" id="PF07514">
    <property type="entry name" value="TraI_2"/>
    <property type="match status" value="1"/>
</dbReference>
<name>A0A369XJV2_9PROT</name>
<dbReference type="AlphaFoldDB" id="A0A369XJV2"/>
<evidence type="ECO:0000256" key="1">
    <source>
        <dbReference type="SAM" id="MobiDB-lite"/>
    </source>
</evidence>
<dbReference type="Gene3D" id="1.10.3210.40">
    <property type="match status" value="1"/>
</dbReference>
<dbReference type="NCBIfam" id="NF041494">
    <property type="entry name" value="MobH"/>
    <property type="match status" value="1"/>
</dbReference>
<evidence type="ECO:0000313" key="4">
    <source>
        <dbReference type="Proteomes" id="UP000253831"/>
    </source>
</evidence>
<dbReference type="SUPFAM" id="SSF109604">
    <property type="entry name" value="HD-domain/PDEase-like"/>
    <property type="match status" value="1"/>
</dbReference>
<reference evidence="3 4" key="1">
    <citation type="submission" date="2018-05" db="EMBL/GenBank/DDBJ databases">
        <title>Integrated omic analyses show evidence that a Ca. Accumulibacter phosphatis strain performs denitrification under micro-aerobic conditions.</title>
        <authorList>
            <person name="Camejo P.Y."/>
            <person name="Katherine M.D."/>
            <person name="Daniel N.R."/>
        </authorList>
    </citation>
    <scope>NUCLEOTIDE SEQUENCE [LARGE SCALE GENOMIC DNA]</scope>
    <source>
        <strain evidence="3">UW-LDO-IC</strain>
    </source>
</reference>
<feature type="region of interest" description="Disordered" evidence="1">
    <location>
        <begin position="1"/>
        <end position="50"/>
    </location>
</feature>
<dbReference type="Proteomes" id="UP000253831">
    <property type="component" value="Unassembled WGS sequence"/>
</dbReference>
<dbReference type="EMBL" id="QPGA01000107">
    <property type="protein sequence ID" value="RDE48719.1"/>
    <property type="molecule type" value="Genomic_DNA"/>
</dbReference>
<evidence type="ECO:0000313" key="3">
    <source>
        <dbReference type="EMBL" id="RDE48719.1"/>
    </source>
</evidence>
<evidence type="ECO:0000259" key="2">
    <source>
        <dbReference type="Pfam" id="PF07514"/>
    </source>
</evidence>
<proteinExistence type="predicted"/>
<comment type="caution">
    <text evidence="3">The sequence shown here is derived from an EMBL/GenBank/DDBJ whole genome shotgun (WGS) entry which is preliminary data.</text>
</comment>
<gene>
    <name evidence="3" type="ORF">DVS81_20580</name>
</gene>
<feature type="compositionally biased region" description="Low complexity" evidence="1">
    <location>
        <begin position="419"/>
        <end position="434"/>
    </location>
</feature>
<accession>A0A369XJV2</accession>
<organism evidence="3 4">
    <name type="scientific">Candidatus Accumulibacter meliphilus</name>
    <dbReference type="NCBI Taxonomy" id="2211374"/>
    <lineage>
        <taxon>Bacteria</taxon>
        <taxon>Pseudomonadati</taxon>
        <taxon>Pseudomonadota</taxon>
        <taxon>Betaproteobacteria</taxon>
        <taxon>Candidatus Accumulibacter</taxon>
    </lineage>
</organism>
<dbReference type="InterPro" id="IPR011119">
    <property type="entry name" value="Unchr_helicase_relaxase_TraI"/>
</dbReference>
<protein>
    <recommendedName>
        <fullName evidence="2">Uncharacterized domain-containing protein</fullName>
    </recommendedName>
</protein>
<feature type="region of interest" description="Disordered" evidence="1">
    <location>
        <begin position="419"/>
        <end position="463"/>
    </location>
</feature>
<sequence length="687" mass="76085">MLGFFRKAMQPDKQGPQPGAGLPSTRPTELAREDDEIPRYPPFMKGLPATHPDKLIETQRELIGQIREAGLAPPEIFEQFYRQSLCRFASYAHLLPASQTHHHRGAGGLLRHAAEVALWSLQSGDRVLLPGEQAPRRRRELQPRWHLAVFLAALCHDVGKPVTDLVVTSRDGAQVWNPFVEDLYSWAGRHQVDRYFLHWRENRGKKHQAISALIAERIISPQGLAWIAAGDTELVLWMMETINGSPSAENPIHDLVIRADQASVERDLRSLGVAFTGYEIGLPVERFLVDIMRRLVRDGTWGVNQPGSRLWHIDGHLYLVWPAAGEEIAALIHQEKIPGLPRTPNSLLDMLVERQLASVREDSLDGHRYWVIAPAVLAEKIPNIRLTAIRLREVALLIEPAPPSVPGRLLDQDETVTEPADLPALKLSPALKPRASPEQGRLPETPAQPEPPPNPPAAPTDQLNGTVGEALQALARDIQTGKKPAETLIHIDPSGVLCLRWPDALSGCALDSKAILDELSHRNWLAVDPLSPFRKVTEIEVEHGQLWKVIRLQPAIKQLMAIGKPQQQPPSAEPPVAASVQKSTPIPGKTETPAEDERLTLIQGIVATLREGVSAGVLTSEREGAFTWIPSRQAEPLLVERLQLARMQILRLGSVVPDVFLCQTRNRAHCYRIPVPPAGDGSQKRSA</sequence>